<name>A0ACB7Z3W9_9ERIC</name>
<reference evidence="1 2" key="1">
    <citation type="journal article" date="2021" name="Hortic Res">
        <title>High-quality reference genome and annotation aids understanding of berry development for evergreen blueberry (Vaccinium darrowii).</title>
        <authorList>
            <person name="Yu J."/>
            <person name="Hulse-Kemp A.M."/>
            <person name="Babiker E."/>
            <person name="Staton M."/>
        </authorList>
    </citation>
    <scope>NUCLEOTIDE SEQUENCE [LARGE SCALE GENOMIC DNA]</scope>
    <source>
        <strain evidence="2">cv. NJ 8807/NJ 8810</strain>
        <tissue evidence="1">Young leaf</tissue>
    </source>
</reference>
<proteinExistence type="predicted"/>
<keyword evidence="2" id="KW-1185">Reference proteome</keyword>
<gene>
    <name evidence="1" type="ORF">Vadar_013084</name>
</gene>
<sequence>MLVLIRRGLCCMRWLGKAPEFLKANKEKSLEGSSNSADRVVKQAHWGLPPPGLVKINFDGAFVQSLNVGGIVVAKSDDGSFLCAQACGSLEARSAIVMESLALRAGALLAKERGIRRVIFEGDAKGLIEVLNGKSTGCEDIQLLVLDILQPCRSSFDVFSFVFVGRTCNVVVHELAKKGCNVGNCLTLDSDSPSLVVGSCLYREKYSCT</sequence>
<dbReference type="EMBL" id="CM037154">
    <property type="protein sequence ID" value="KAH7860404.1"/>
    <property type="molecule type" value="Genomic_DNA"/>
</dbReference>
<accession>A0ACB7Z3W9</accession>
<comment type="caution">
    <text evidence="1">The sequence shown here is derived from an EMBL/GenBank/DDBJ whole genome shotgun (WGS) entry which is preliminary data.</text>
</comment>
<evidence type="ECO:0000313" key="1">
    <source>
        <dbReference type="EMBL" id="KAH7860404.1"/>
    </source>
</evidence>
<protein>
    <submittedName>
        <fullName evidence="1">Uncharacterized protein</fullName>
    </submittedName>
</protein>
<dbReference type="Proteomes" id="UP000828048">
    <property type="component" value="Chromosome 4"/>
</dbReference>
<evidence type="ECO:0000313" key="2">
    <source>
        <dbReference type="Proteomes" id="UP000828048"/>
    </source>
</evidence>
<organism evidence="1 2">
    <name type="scientific">Vaccinium darrowii</name>
    <dbReference type="NCBI Taxonomy" id="229202"/>
    <lineage>
        <taxon>Eukaryota</taxon>
        <taxon>Viridiplantae</taxon>
        <taxon>Streptophyta</taxon>
        <taxon>Embryophyta</taxon>
        <taxon>Tracheophyta</taxon>
        <taxon>Spermatophyta</taxon>
        <taxon>Magnoliopsida</taxon>
        <taxon>eudicotyledons</taxon>
        <taxon>Gunneridae</taxon>
        <taxon>Pentapetalae</taxon>
        <taxon>asterids</taxon>
        <taxon>Ericales</taxon>
        <taxon>Ericaceae</taxon>
        <taxon>Vaccinioideae</taxon>
        <taxon>Vaccinieae</taxon>
        <taxon>Vaccinium</taxon>
    </lineage>
</organism>